<keyword evidence="2" id="KW-1185">Reference proteome</keyword>
<organism evidence="1 2">
    <name type="scientific">Myodes glareolus</name>
    <name type="common">Bank vole</name>
    <name type="synonym">Clethrionomys glareolus</name>
    <dbReference type="NCBI Taxonomy" id="447135"/>
    <lineage>
        <taxon>Eukaryota</taxon>
        <taxon>Metazoa</taxon>
        <taxon>Chordata</taxon>
        <taxon>Craniata</taxon>
        <taxon>Vertebrata</taxon>
        <taxon>Euteleostomi</taxon>
        <taxon>Mammalia</taxon>
        <taxon>Eutheria</taxon>
        <taxon>Euarchontoglires</taxon>
        <taxon>Glires</taxon>
        <taxon>Rodentia</taxon>
        <taxon>Myomorpha</taxon>
        <taxon>Muroidea</taxon>
        <taxon>Cricetidae</taxon>
        <taxon>Arvicolinae</taxon>
        <taxon>Myodes</taxon>
    </lineage>
</organism>
<dbReference type="Proteomes" id="UP001488838">
    <property type="component" value="Unassembled WGS sequence"/>
</dbReference>
<reference evidence="1 2" key="1">
    <citation type="journal article" date="2023" name="bioRxiv">
        <title>Conserved and derived expression patterns and positive selection on dental genes reveal complex evolutionary context of ever-growing rodent molars.</title>
        <authorList>
            <person name="Calamari Z.T."/>
            <person name="Song A."/>
            <person name="Cohen E."/>
            <person name="Akter M."/>
            <person name="Roy R.D."/>
            <person name="Hallikas O."/>
            <person name="Christensen M.M."/>
            <person name="Li P."/>
            <person name="Marangoni P."/>
            <person name="Jernvall J."/>
            <person name="Klein O.D."/>
        </authorList>
    </citation>
    <scope>NUCLEOTIDE SEQUENCE [LARGE SCALE GENOMIC DNA]</scope>
    <source>
        <strain evidence="1">V071</strain>
    </source>
</reference>
<accession>A0AAW0HU69</accession>
<dbReference type="EMBL" id="JBBHLL010000337">
    <property type="protein sequence ID" value="KAK7805567.1"/>
    <property type="molecule type" value="Genomic_DNA"/>
</dbReference>
<evidence type="ECO:0000313" key="1">
    <source>
        <dbReference type="EMBL" id="KAK7805567.1"/>
    </source>
</evidence>
<evidence type="ECO:0000313" key="2">
    <source>
        <dbReference type="Proteomes" id="UP001488838"/>
    </source>
</evidence>
<sequence length="91" mass="10254">MRCQDAVCMSGLSNSLPDQIPDWGSPGIQGYSWCQAAWTGRCCRRLLSGATDPEFLPSPPLQGLKKISDYMKSSRFIYKPFYVSLAFWNPK</sequence>
<dbReference type="AlphaFoldDB" id="A0AAW0HU69"/>
<protein>
    <submittedName>
        <fullName evidence="1">Uncharacterized protein</fullName>
    </submittedName>
</protein>
<gene>
    <name evidence="1" type="ORF">U0070_025892</name>
</gene>
<comment type="caution">
    <text evidence="1">The sequence shown here is derived from an EMBL/GenBank/DDBJ whole genome shotgun (WGS) entry which is preliminary data.</text>
</comment>
<proteinExistence type="predicted"/>
<name>A0AAW0HU69_MYOGA</name>